<dbReference type="GO" id="GO:0003700">
    <property type="term" value="F:DNA-binding transcription factor activity"/>
    <property type="evidence" value="ECO:0007669"/>
    <property type="project" value="InterPro"/>
</dbReference>
<dbReference type="PROSITE" id="PS50995">
    <property type="entry name" value="HTH_MARR_2"/>
    <property type="match status" value="1"/>
</dbReference>
<dbReference type="InterPro" id="IPR000835">
    <property type="entry name" value="HTH_MarR-typ"/>
</dbReference>
<evidence type="ECO:0000259" key="4">
    <source>
        <dbReference type="PROSITE" id="PS50995"/>
    </source>
</evidence>
<dbReference type="EMBL" id="JASJOU010000005">
    <property type="protein sequence ID" value="MDJ1502191.1"/>
    <property type="molecule type" value="Genomic_DNA"/>
</dbReference>
<dbReference type="RefSeq" id="WP_314512102.1">
    <property type="nucleotide sequence ID" value="NZ_JASJOU010000005.1"/>
</dbReference>
<dbReference type="InterPro" id="IPR036388">
    <property type="entry name" value="WH-like_DNA-bd_sf"/>
</dbReference>
<protein>
    <submittedName>
        <fullName evidence="5">MarR family transcriptional regulator</fullName>
    </submittedName>
</protein>
<evidence type="ECO:0000256" key="2">
    <source>
        <dbReference type="ARBA" id="ARBA00023125"/>
    </source>
</evidence>
<proteinExistence type="predicted"/>
<dbReference type="PRINTS" id="PR00598">
    <property type="entry name" value="HTHMARR"/>
</dbReference>
<organism evidence="5 6">
    <name type="scientific">Xanthocytophaga agilis</name>
    <dbReference type="NCBI Taxonomy" id="3048010"/>
    <lineage>
        <taxon>Bacteria</taxon>
        <taxon>Pseudomonadati</taxon>
        <taxon>Bacteroidota</taxon>
        <taxon>Cytophagia</taxon>
        <taxon>Cytophagales</taxon>
        <taxon>Rhodocytophagaceae</taxon>
        <taxon>Xanthocytophaga</taxon>
    </lineage>
</organism>
<sequence>MKREETVDYQIKACWHAISRMYNSEAAQHDFTMAIGHVLLNIDAERGTPATHIGPLVGLESRSLTRMLRTLEEDGLIYRETNARDKRFVNVFLTESGKEKREIARRTVREFNFMIRNNVPSEKLDIFFEVVQQITKMVEQRRTLQSSELMETDLPE</sequence>
<dbReference type="SMART" id="SM00347">
    <property type="entry name" value="HTH_MARR"/>
    <property type="match status" value="1"/>
</dbReference>
<dbReference type="SUPFAM" id="SSF46785">
    <property type="entry name" value="Winged helix' DNA-binding domain"/>
    <property type="match status" value="1"/>
</dbReference>
<dbReference type="InterPro" id="IPR036390">
    <property type="entry name" value="WH_DNA-bd_sf"/>
</dbReference>
<dbReference type="PANTHER" id="PTHR42756">
    <property type="entry name" value="TRANSCRIPTIONAL REGULATOR, MARR"/>
    <property type="match status" value="1"/>
</dbReference>
<feature type="domain" description="HTH marR-type" evidence="4">
    <location>
        <begin position="1"/>
        <end position="136"/>
    </location>
</feature>
<name>A0AAE3R1Y7_9BACT</name>
<gene>
    <name evidence="5" type="ORF">QNI22_16105</name>
</gene>
<keyword evidence="3" id="KW-0804">Transcription</keyword>
<evidence type="ECO:0000313" key="6">
    <source>
        <dbReference type="Proteomes" id="UP001232063"/>
    </source>
</evidence>
<dbReference type="Pfam" id="PF01047">
    <property type="entry name" value="MarR"/>
    <property type="match status" value="1"/>
</dbReference>
<keyword evidence="1" id="KW-0805">Transcription regulation</keyword>
<dbReference type="Gene3D" id="1.10.10.10">
    <property type="entry name" value="Winged helix-like DNA-binding domain superfamily/Winged helix DNA-binding domain"/>
    <property type="match status" value="1"/>
</dbReference>
<dbReference type="PROSITE" id="PS01117">
    <property type="entry name" value="HTH_MARR_1"/>
    <property type="match status" value="1"/>
</dbReference>
<keyword evidence="2" id="KW-0238">DNA-binding</keyword>
<reference evidence="5" key="1">
    <citation type="submission" date="2023-05" db="EMBL/GenBank/DDBJ databases">
        <authorList>
            <person name="Zhang X."/>
        </authorList>
    </citation>
    <scope>NUCLEOTIDE SEQUENCE</scope>
    <source>
        <strain evidence="5">BD1B2-1</strain>
    </source>
</reference>
<dbReference type="PANTHER" id="PTHR42756:SF1">
    <property type="entry name" value="TRANSCRIPTIONAL REPRESSOR OF EMRAB OPERON"/>
    <property type="match status" value="1"/>
</dbReference>
<dbReference type="GO" id="GO:0003677">
    <property type="term" value="F:DNA binding"/>
    <property type="evidence" value="ECO:0007669"/>
    <property type="project" value="UniProtKB-KW"/>
</dbReference>
<dbReference type="InterPro" id="IPR023187">
    <property type="entry name" value="Tscrpt_reg_MarR-type_CS"/>
</dbReference>
<accession>A0AAE3R1Y7</accession>
<evidence type="ECO:0000256" key="3">
    <source>
        <dbReference type="ARBA" id="ARBA00023163"/>
    </source>
</evidence>
<dbReference type="Proteomes" id="UP001232063">
    <property type="component" value="Unassembled WGS sequence"/>
</dbReference>
<evidence type="ECO:0000313" key="5">
    <source>
        <dbReference type="EMBL" id="MDJ1502191.1"/>
    </source>
</evidence>
<keyword evidence="6" id="KW-1185">Reference proteome</keyword>
<comment type="caution">
    <text evidence="5">The sequence shown here is derived from an EMBL/GenBank/DDBJ whole genome shotgun (WGS) entry which is preliminary data.</text>
</comment>
<dbReference type="AlphaFoldDB" id="A0AAE3R1Y7"/>
<evidence type="ECO:0000256" key="1">
    <source>
        <dbReference type="ARBA" id="ARBA00023015"/>
    </source>
</evidence>